<dbReference type="InterPro" id="IPR026286">
    <property type="entry name" value="MaiA/AMDase"/>
</dbReference>
<dbReference type="InParanoid" id="A0A194XJN9"/>
<dbReference type="PIRSF" id="PIRSF015736">
    <property type="entry name" value="MI"/>
    <property type="match status" value="1"/>
</dbReference>
<dbReference type="RefSeq" id="XP_018074701.1">
    <property type="nucleotide sequence ID" value="XM_018214440.1"/>
</dbReference>
<dbReference type="GeneID" id="28824166"/>
<organism evidence="1 2">
    <name type="scientific">Mollisia scopiformis</name>
    <name type="common">Conifer needle endophyte fungus</name>
    <name type="synonym">Phialocephala scopiformis</name>
    <dbReference type="NCBI Taxonomy" id="149040"/>
    <lineage>
        <taxon>Eukaryota</taxon>
        <taxon>Fungi</taxon>
        <taxon>Dikarya</taxon>
        <taxon>Ascomycota</taxon>
        <taxon>Pezizomycotina</taxon>
        <taxon>Leotiomycetes</taxon>
        <taxon>Helotiales</taxon>
        <taxon>Mollisiaceae</taxon>
        <taxon>Mollisia</taxon>
    </lineage>
</organism>
<dbReference type="Proteomes" id="UP000070700">
    <property type="component" value="Unassembled WGS sequence"/>
</dbReference>
<reference evidence="1 2" key="1">
    <citation type="submission" date="2015-10" db="EMBL/GenBank/DDBJ databases">
        <title>Full genome of DAOMC 229536 Phialocephala scopiformis, a fungal endophyte of spruce producing the potent anti-insectan compound rugulosin.</title>
        <authorList>
            <consortium name="DOE Joint Genome Institute"/>
            <person name="Walker A.K."/>
            <person name="Frasz S.L."/>
            <person name="Seifert K.A."/>
            <person name="Miller J.D."/>
            <person name="Mondo S.J."/>
            <person name="Labutti K."/>
            <person name="Lipzen A."/>
            <person name="Dockter R."/>
            <person name="Kennedy M."/>
            <person name="Grigoriev I.V."/>
            <person name="Spatafora J.W."/>
        </authorList>
    </citation>
    <scope>NUCLEOTIDE SEQUENCE [LARGE SCALE GENOMIC DNA]</scope>
    <source>
        <strain evidence="1 2">CBS 120377</strain>
    </source>
</reference>
<dbReference type="AlphaFoldDB" id="A0A194XJN9"/>
<dbReference type="PANTHER" id="PTHR40267:SF1">
    <property type="entry name" value="BLR3294 PROTEIN"/>
    <property type="match status" value="1"/>
</dbReference>
<dbReference type="PANTHER" id="PTHR40267">
    <property type="entry name" value="BLR3294 PROTEIN"/>
    <property type="match status" value="1"/>
</dbReference>
<dbReference type="InterPro" id="IPR053714">
    <property type="entry name" value="Iso_Racemase_Enz_sf"/>
</dbReference>
<gene>
    <name evidence="1" type="ORF">LY89DRAFT_682097</name>
</gene>
<protein>
    <submittedName>
        <fullName evidence="1">Putative Asp/Glu racemase</fullName>
    </submittedName>
</protein>
<accession>A0A194XJN9</accession>
<sequence>MSSSSSPKRIRLGILTPSSNTALEPLTYELITVLNAHLPSTQITAHFSRFSVTKISLTPDGLAQFDLGPILAAAQLLADAQVDIIGWSGTSAGWLDFSQDLTLCAEIEKATGIKATTSILALNKALELWDVKKLGLVTPYLDDVQAKIVENYKGIGVEIGEKMERHLRVVKNTDIADIGEKTLDGMVGDVVGSGVDAVTTFCTNLIAAQRVRFWEEKYKVPVFDTVTTVVWDMLRECGVDAKGTKGWGMIFDKN</sequence>
<dbReference type="STRING" id="149040.A0A194XJN9"/>
<dbReference type="KEGG" id="psco:LY89DRAFT_682097"/>
<proteinExistence type="predicted"/>
<dbReference type="EMBL" id="KQ947409">
    <property type="protein sequence ID" value="KUJ20346.1"/>
    <property type="molecule type" value="Genomic_DNA"/>
</dbReference>
<name>A0A194XJN9_MOLSC</name>
<evidence type="ECO:0000313" key="1">
    <source>
        <dbReference type="EMBL" id="KUJ20346.1"/>
    </source>
</evidence>
<evidence type="ECO:0000313" key="2">
    <source>
        <dbReference type="Proteomes" id="UP000070700"/>
    </source>
</evidence>
<keyword evidence="2" id="KW-1185">Reference proteome</keyword>
<dbReference type="Gene3D" id="3.40.50.12500">
    <property type="match status" value="1"/>
</dbReference>
<dbReference type="Pfam" id="PF17645">
    <property type="entry name" value="Amdase"/>
    <property type="match status" value="1"/>
</dbReference>
<dbReference type="OrthoDB" id="414270at2759"/>